<feature type="compositionally biased region" description="Basic and acidic residues" evidence="1">
    <location>
        <begin position="460"/>
        <end position="471"/>
    </location>
</feature>
<dbReference type="AlphaFoldDB" id="A0A7S4G4V8"/>
<evidence type="ECO:0000313" key="2">
    <source>
        <dbReference type="EMBL" id="CAE0825355.1"/>
    </source>
</evidence>
<protein>
    <submittedName>
        <fullName evidence="2">Uncharacterized protein</fullName>
    </submittedName>
</protein>
<organism evidence="2">
    <name type="scientific">Eutreptiella gymnastica</name>
    <dbReference type="NCBI Taxonomy" id="73025"/>
    <lineage>
        <taxon>Eukaryota</taxon>
        <taxon>Discoba</taxon>
        <taxon>Euglenozoa</taxon>
        <taxon>Euglenida</taxon>
        <taxon>Spirocuta</taxon>
        <taxon>Euglenophyceae</taxon>
        <taxon>Eutreptiales</taxon>
        <taxon>Eutreptiaceae</taxon>
        <taxon>Eutreptiella</taxon>
    </lineage>
</organism>
<gene>
    <name evidence="2" type="ORF">EGYM00163_LOCUS36602</name>
</gene>
<sequence length="495" mass="55425">MPSDTELPEGDEQQTASQAVHTAEKTRAQSGQAPVKRTGTDRATETFRTTWIKKELVKIQLTKIKFDTDLTRGQTRERDEDSVLSRIASLRTNPPCRPISNILMWRNEGEIPFCLGGAHILTALQRLHREYCANSRALPDWSQHVYCEEIKHECPVDMREIIGGDHNAVQHSVTKLSMGQVAARIGTEVQKGKAKEMLLVPLRKCGRLGEKTSMDSIWKNWRPLVSLLQISCGRMAEFIDTFEKTAGEVLNHYTLRPLTGLHGDQMDEILLYMAPDGAKIAGLHAKAKLLKRDRLWEMLYLHPDNSTIGPAAAGWLLRVLGIVPRRDRQSEDEVWLLLLTASAVLPAQLLSCLPESPFLAACFIGRQGLFNEFCEQLAAYVQEMDCVYLVNWDAWMPRIRECMPVVVQRPGDGEDEEGGDDVEEEEEEEIMLVGGGDSKKRSTPSNKKPSSDDSGDEVDDPPKRPAKKAKDSTPLNMFHAKVGQAKGKKAPPKKK</sequence>
<feature type="region of interest" description="Disordered" evidence="1">
    <location>
        <begin position="1"/>
        <end position="42"/>
    </location>
</feature>
<name>A0A7S4G4V8_9EUGL</name>
<feature type="region of interest" description="Disordered" evidence="1">
    <location>
        <begin position="407"/>
        <end position="495"/>
    </location>
</feature>
<feature type="compositionally biased region" description="Acidic residues" evidence="1">
    <location>
        <begin position="413"/>
        <end position="430"/>
    </location>
</feature>
<dbReference type="EMBL" id="HBJA01105928">
    <property type="protein sequence ID" value="CAE0825355.1"/>
    <property type="molecule type" value="Transcribed_RNA"/>
</dbReference>
<proteinExistence type="predicted"/>
<feature type="compositionally biased region" description="Acidic residues" evidence="1">
    <location>
        <begin position="1"/>
        <end position="12"/>
    </location>
</feature>
<evidence type="ECO:0000256" key="1">
    <source>
        <dbReference type="SAM" id="MobiDB-lite"/>
    </source>
</evidence>
<feature type="compositionally biased region" description="Basic residues" evidence="1">
    <location>
        <begin position="486"/>
        <end position="495"/>
    </location>
</feature>
<reference evidence="2" key="1">
    <citation type="submission" date="2021-01" db="EMBL/GenBank/DDBJ databases">
        <authorList>
            <person name="Corre E."/>
            <person name="Pelletier E."/>
            <person name="Niang G."/>
            <person name="Scheremetjew M."/>
            <person name="Finn R."/>
            <person name="Kale V."/>
            <person name="Holt S."/>
            <person name="Cochrane G."/>
            <person name="Meng A."/>
            <person name="Brown T."/>
            <person name="Cohen L."/>
        </authorList>
    </citation>
    <scope>NUCLEOTIDE SEQUENCE</scope>
    <source>
        <strain evidence="2">CCMP1594</strain>
    </source>
</reference>
<accession>A0A7S4G4V8</accession>